<keyword evidence="1 2" id="KW-0694">RNA-binding</keyword>
<dbReference type="PANTHER" id="PTHR48027">
    <property type="entry name" value="HETEROGENEOUS NUCLEAR RIBONUCLEOPROTEIN 87F-RELATED"/>
    <property type="match status" value="1"/>
</dbReference>
<dbReference type="STRING" id="1328759.A0A5C2RY19"/>
<feature type="compositionally biased region" description="Polar residues" evidence="3">
    <location>
        <begin position="27"/>
        <end position="43"/>
    </location>
</feature>
<evidence type="ECO:0000313" key="5">
    <source>
        <dbReference type="EMBL" id="RPD55874.1"/>
    </source>
</evidence>
<dbReference type="InterPro" id="IPR035979">
    <property type="entry name" value="RBD_domain_sf"/>
</dbReference>
<evidence type="ECO:0000256" key="3">
    <source>
        <dbReference type="SAM" id="MobiDB-lite"/>
    </source>
</evidence>
<evidence type="ECO:0000313" key="6">
    <source>
        <dbReference type="Proteomes" id="UP000313359"/>
    </source>
</evidence>
<sequence length="1078" mass="115913">MPSKFLHRDRAWGTRYDTLGASPPSSPTLHRSPTENVQSSTLSPTPPRELQPCADDGISGLEDPPAEKPDLPDTTPHDASIFVGSLPANVDHIELGRRLYDHLSAYPQIKGVKVVRDSRGGVCAFVQCHSPLAAGELLASLQAHPPLPFLSRFLRFEPAKAYRTLLLSYRTPAGFASAHTDGLSDGNPSAKLRLAYAMRIFRPRNAKYLSLVYDEDATNFSAAHPAESSSNPQHDRFMGEGFLINPLKYDGETLRALAAAFGPLESFKELASGSSPSPHDATHSPEMAQGVWEVKWRDREDSVTALLTLRRVPHLNVSWAHHPPNSALPHKPMQQSGPVMPSSLQWNPTGVHSSPDECEVDGHSVGVQPSRVMLPTIQMPPPTPSGVPCLLSPGGVSSIATEWSTIMSPSLDRGAIRADTTRWADQMADLDFSANGAFPSQPGLHTSTPILRQHPGSVPPSLPQEPNESFQPIDQFTDAYAQCLRQSSARRPPTVMDCVPVAGPTGRDLLGSPRITGESRVWANHAALPPSMRVGPRELDPTTVFVGGLEVLGPDAWDENKLRRTFGRFGNIENVHIVAPLNKRTAFAFIKYASEVSASRAVREEHNRVHGGRPIRVQLRDRNGAPRGFWRPGRGRGRGIFGTPHSRQEPMSSGDVHSGAGDAFADMLADAGLQESAAEHSGTLQGPPIRASPSDDRFAAAQPTGLPASERAWPEGFNHSFSSLSSSTTKVPSVNYEMSHGPPSTTASLTPPPSNLSVSTSASSRMPPPYPVNMGYYPPHSWVQPYPAAYPYPVPVVPGYGYPGYPYAPVHAMTPGYLHGRDPVAPPPTDSTGSQWTGVVSSDCATKDMTGSAATPSASGGHMSQPPLRATGFIQNEQGALIPVYQREALDEYMAHAHGRQPPPPPQTQSAPQAAGRANTPPDGVVWQAPPLAMYPGPYPVQMQSVPSLPVAPTHVPTPPHPRFWMPGAIPYGVPAFHPQSHHAMPGPVMHVAAAPVSSQHATHVSPSHGQPHLAQRSRHLPAQASHVGHPRVQMGPGSTRPPSAAAGDRVLGVSQDSRRRSVRSRGHSLDCKERIRC</sequence>
<evidence type="ECO:0000256" key="1">
    <source>
        <dbReference type="ARBA" id="ARBA00022884"/>
    </source>
</evidence>
<evidence type="ECO:0000259" key="4">
    <source>
        <dbReference type="PROSITE" id="PS50102"/>
    </source>
</evidence>
<feature type="compositionally biased region" description="Basic and acidic residues" evidence="3">
    <location>
        <begin position="1"/>
        <end position="12"/>
    </location>
</feature>
<feature type="domain" description="RRM" evidence="4">
    <location>
        <begin position="542"/>
        <end position="622"/>
    </location>
</feature>
<organism evidence="5 6">
    <name type="scientific">Lentinus tigrinus ALCF2SS1-6</name>
    <dbReference type="NCBI Taxonomy" id="1328759"/>
    <lineage>
        <taxon>Eukaryota</taxon>
        <taxon>Fungi</taxon>
        <taxon>Dikarya</taxon>
        <taxon>Basidiomycota</taxon>
        <taxon>Agaricomycotina</taxon>
        <taxon>Agaricomycetes</taxon>
        <taxon>Polyporales</taxon>
        <taxon>Polyporaceae</taxon>
        <taxon>Lentinus</taxon>
    </lineage>
</organism>
<feature type="compositionally biased region" description="Basic and acidic residues" evidence="3">
    <location>
        <begin position="1068"/>
        <end position="1078"/>
    </location>
</feature>
<dbReference type="OrthoDB" id="410044at2759"/>
<dbReference type="SMART" id="SM00360">
    <property type="entry name" value="RRM"/>
    <property type="match status" value="2"/>
</dbReference>
<feature type="compositionally biased region" description="Polar residues" evidence="3">
    <location>
        <begin position="755"/>
        <end position="764"/>
    </location>
</feature>
<feature type="region of interest" description="Disordered" evidence="3">
    <location>
        <begin position="676"/>
        <end position="702"/>
    </location>
</feature>
<dbReference type="GO" id="GO:0003723">
    <property type="term" value="F:RNA binding"/>
    <property type="evidence" value="ECO:0007669"/>
    <property type="project" value="UniProtKB-UniRule"/>
</dbReference>
<feature type="region of interest" description="Disordered" evidence="3">
    <location>
        <begin position="434"/>
        <end position="468"/>
    </location>
</feature>
<dbReference type="EMBL" id="ML122292">
    <property type="protein sequence ID" value="RPD55874.1"/>
    <property type="molecule type" value="Genomic_DNA"/>
</dbReference>
<evidence type="ECO:0000256" key="2">
    <source>
        <dbReference type="PROSITE-ProRule" id="PRU00176"/>
    </source>
</evidence>
<reference evidence="5" key="1">
    <citation type="journal article" date="2018" name="Genome Biol. Evol.">
        <title>Genomics and development of Lentinus tigrinus, a white-rot wood-decaying mushroom with dimorphic fruiting bodies.</title>
        <authorList>
            <person name="Wu B."/>
            <person name="Xu Z."/>
            <person name="Knudson A."/>
            <person name="Carlson A."/>
            <person name="Chen N."/>
            <person name="Kovaka S."/>
            <person name="LaButti K."/>
            <person name="Lipzen A."/>
            <person name="Pennachio C."/>
            <person name="Riley R."/>
            <person name="Schakwitz W."/>
            <person name="Umezawa K."/>
            <person name="Ohm R.A."/>
            <person name="Grigoriev I.V."/>
            <person name="Nagy L.G."/>
            <person name="Gibbons J."/>
            <person name="Hibbett D."/>
        </authorList>
    </citation>
    <scope>NUCLEOTIDE SEQUENCE [LARGE SCALE GENOMIC DNA]</scope>
    <source>
        <strain evidence="5">ALCF2SS1-6</strain>
    </source>
</reference>
<accession>A0A5C2RY19</accession>
<protein>
    <recommendedName>
        <fullName evidence="4">RRM domain-containing protein</fullName>
    </recommendedName>
</protein>
<feature type="compositionally biased region" description="Polar residues" evidence="3">
    <location>
        <begin position="999"/>
        <end position="1009"/>
    </location>
</feature>
<gene>
    <name evidence="5" type="ORF">L227DRAFT_295829</name>
</gene>
<feature type="region of interest" description="Disordered" evidence="3">
    <location>
        <begin position="621"/>
        <end position="661"/>
    </location>
</feature>
<dbReference type="AlphaFoldDB" id="A0A5C2RY19"/>
<dbReference type="PROSITE" id="PS50102">
    <property type="entry name" value="RRM"/>
    <property type="match status" value="2"/>
</dbReference>
<proteinExistence type="predicted"/>
<feature type="region of interest" description="Disordered" evidence="3">
    <location>
        <begin position="722"/>
        <end position="765"/>
    </location>
</feature>
<dbReference type="Gene3D" id="3.30.70.330">
    <property type="match status" value="2"/>
</dbReference>
<dbReference type="Pfam" id="PF00076">
    <property type="entry name" value="RRM_1"/>
    <property type="match status" value="1"/>
</dbReference>
<feature type="region of interest" description="Disordered" evidence="3">
    <location>
        <begin position="847"/>
        <end position="869"/>
    </location>
</feature>
<dbReference type="InterPro" id="IPR052462">
    <property type="entry name" value="SLIRP/GR-RBP-like"/>
</dbReference>
<feature type="region of interest" description="Disordered" evidence="3">
    <location>
        <begin position="896"/>
        <end position="924"/>
    </location>
</feature>
<feature type="region of interest" description="Disordered" evidence="3">
    <location>
        <begin position="999"/>
        <end position="1078"/>
    </location>
</feature>
<dbReference type="SUPFAM" id="SSF54928">
    <property type="entry name" value="RNA-binding domain, RBD"/>
    <property type="match status" value="2"/>
</dbReference>
<dbReference type="InterPro" id="IPR012677">
    <property type="entry name" value="Nucleotide-bd_a/b_plait_sf"/>
</dbReference>
<feature type="domain" description="RRM" evidence="4">
    <location>
        <begin position="79"/>
        <end position="161"/>
    </location>
</feature>
<name>A0A5C2RY19_9APHY</name>
<feature type="region of interest" description="Disordered" evidence="3">
    <location>
        <begin position="1"/>
        <end position="76"/>
    </location>
</feature>
<dbReference type="InterPro" id="IPR000504">
    <property type="entry name" value="RRM_dom"/>
</dbReference>
<dbReference type="Proteomes" id="UP000313359">
    <property type="component" value="Unassembled WGS sequence"/>
</dbReference>
<keyword evidence="6" id="KW-1185">Reference proteome</keyword>